<dbReference type="Gene3D" id="2.30.110.20">
    <property type="entry name" value="Hcp1-like"/>
    <property type="match status" value="1"/>
</dbReference>
<evidence type="ECO:0000313" key="2">
    <source>
        <dbReference type="EMBL" id="RMV52431.1"/>
    </source>
</evidence>
<sequence>MQLPFDCRNLSAISGPMYLYKFLLSPMIYLTSSFICCEFGYSKGCQLYTSKVKKISLPIPLGIWLYPDDCFWPIAVSRDRLLSTGRFWPIAALPMRDSKRPKPGTRSEQFSISATSLESSPVDPAKQATQYAVNQSAGMITDMAFDAYLKIDGIPGEALDAQFKDWIEMENFDLGASQSASVTSTSAGGATSGRARMSDLFFRKTVDKATPKLHEACCSGKHFKEVTLAVNRAGTDKLKYLEIVLEEVIISSVSLNGNGGVEGGFPTETVRLNYGRIKMTYTQQKRADGQGGGQVVGGWDAISNKVYA</sequence>
<name>A0A3M6DA47_9PSED</name>
<organism evidence="2 3">
    <name type="scientific">Pseudomonas syringae pv. helianthi</name>
    <dbReference type="NCBI Taxonomy" id="251654"/>
    <lineage>
        <taxon>Bacteria</taxon>
        <taxon>Pseudomonadati</taxon>
        <taxon>Pseudomonadota</taxon>
        <taxon>Gammaproteobacteria</taxon>
        <taxon>Pseudomonadales</taxon>
        <taxon>Pseudomonadaceae</taxon>
        <taxon>Pseudomonas</taxon>
    </lineage>
</organism>
<dbReference type="AlphaFoldDB" id="A0A3M6DA47"/>
<dbReference type="Proteomes" id="UP000279173">
    <property type="component" value="Unassembled WGS sequence"/>
</dbReference>
<comment type="caution">
    <text evidence="2">The sequence shown here is derived from an EMBL/GenBank/DDBJ whole genome shotgun (WGS) entry which is preliminary data.</text>
</comment>
<proteinExistence type="predicted"/>
<dbReference type="InterPro" id="IPR053165">
    <property type="entry name" value="HSI-I_assembly_Hcp1"/>
</dbReference>
<dbReference type="InterPro" id="IPR008514">
    <property type="entry name" value="T6SS_Hcp"/>
</dbReference>
<protein>
    <submittedName>
        <fullName evidence="2">Putative type VI secretion system effector, Hcp1 family</fullName>
    </submittedName>
</protein>
<accession>A0A3M6DA47</accession>
<dbReference type="Pfam" id="PF05638">
    <property type="entry name" value="T6SS_HCP"/>
    <property type="match status" value="1"/>
</dbReference>
<dbReference type="PANTHER" id="PTHR36152:SF5">
    <property type="entry name" value="PROTEIN HCP1"/>
    <property type="match status" value="1"/>
</dbReference>
<reference evidence="2 3" key="1">
    <citation type="submission" date="2018-08" db="EMBL/GenBank/DDBJ databases">
        <title>Recombination of ecologically and evolutionarily significant loci maintains genetic cohesion in the Pseudomonas syringae species complex.</title>
        <authorList>
            <person name="Dillon M."/>
            <person name="Thakur S."/>
            <person name="Almeida R.N.D."/>
            <person name="Weir B.S."/>
            <person name="Guttman D.S."/>
        </authorList>
    </citation>
    <scope>NUCLEOTIDE SEQUENCE [LARGE SCALE GENOMIC DNA]</scope>
    <source>
        <strain evidence="2 3">ICMP 3263</strain>
    </source>
</reference>
<feature type="compositionally biased region" description="Polar residues" evidence="1">
    <location>
        <begin position="106"/>
        <end position="117"/>
    </location>
</feature>
<dbReference type="EMBL" id="RBUT01000029">
    <property type="protein sequence ID" value="RMV52431.1"/>
    <property type="molecule type" value="Genomic_DNA"/>
</dbReference>
<dbReference type="InterPro" id="IPR036624">
    <property type="entry name" value="Hcp1-lik_sf"/>
</dbReference>
<gene>
    <name evidence="2" type="ORF">ALP10_100493</name>
</gene>
<feature type="region of interest" description="Disordered" evidence="1">
    <location>
        <begin position="98"/>
        <end position="117"/>
    </location>
</feature>
<evidence type="ECO:0000256" key="1">
    <source>
        <dbReference type="SAM" id="MobiDB-lite"/>
    </source>
</evidence>
<dbReference type="PANTHER" id="PTHR36152">
    <property type="entry name" value="CYTOPLASMIC PROTEIN-RELATED"/>
    <property type="match status" value="1"/>
</dbReference>
<evidence type="ECO:0000313" key="3">
    <source>
        <dbReference type="Proteomes" id="UP000279173"/>
    </source>
</evidence>
<dbReference type="NCBIfam" id="TIGR03344">
    <property type="entry name" value="VI_effect_Hcp1"/>
    <property type="match status" value="1"/>
</dbReference>
<dbReference type="SUPFAM" id="SSF141452">
    <property type="entry name" value="Hcp1-like"/>
    <property type="match status" value="1"/>
</dbReference>